<dbReference type="EMBL" id="JAANBB010000009">
    <property type="protein sequence ID" value="KAF7556864.1"/>
    <property type="molecule type" value="Genomic_DNA"/>
</dbReference>
<evidence type="ECO:0000256" key="2">
    <source>
        <dbReference type="PROSITE-ProRule" id="PRU00023"/>
    </source>
</evidence>
<dbReference type="InterPro" id="IPR056884">
    <property type="entry name" value="NPHP3-like_N"/>
</dbReference>
<organism evidence="6 7">
    <name type="scientific">Cylindrodendrum hubeiense</name>
    <dbReference type="NCBI Taxonomy" id="595255"/>
    <lineage>
        <taxon>Eukaryota</taxon>
        <taxon>Fungi</taxon>
        <taxon>Dikarya</taxon>
        <taxon>Ascomycota</taxon>
        <taxon>Pezizomycotina</taxon>
        <taxon>Sordariomycetes</taxon>
        <taxon>Hypocreomycetidae</taxon>
        <taxon>Hypocreales</taxon>
        <taxon>Nectriaceae</taxon>
        <taxon>Cylindrodendrum</taxon>
    </lineage>
</organism>
<feature type="domain" description="GPI inositol-deacylase winged helix" evidence="4">
    <location>
        <begin position="409"/>
        <end position="496"/>
    </location>
</feature>
<dbReference type="Pfam" id="PF22939">
    <property type="entry name" value="WHD_GPIID"/>
    <property type="match status" value="1"/>
</dbReference>
<dbReference type="SMART" id="SM00248">
    <property type="entry name" value="ANK"/>
    <property type="match status" value="11"/>
</dbReference>
<dbReference type="InterPro" id="IPR036770">
    <property type="entry name" value="Ankyrin_rpt-contain_sf"/>
</dbReference>
<keyword evidence="1" id="KW-0677">Repeat</keyword>
<dbReference type="PROSITE" id="PS50297">
    <property type="entry name" value="ANK_REP_REGION"/>
    <property type="match status" value="1"/>
</dbReference>
<dbReference type="SUPFAM" id="SSF48403">
    <property type="entry name" value="Ankyrin repeat"/>
    <property type="match status" value="1"/>
</dbReference>
<dbReference type="PROSITE" id="PS50088">
    <property type="entry name" value="ANK_REPEAT"/>
    <property type="match status" value="2"/>
</dbReference>
<feature type="region of interest" description="Disordered" evidence="3">
    <location>
        <begin position="1163"/>
        <end position="1199"/>
    </location>
</feature>
<accession>A0A9P5HQT3</accession>
<feature type="compositionally biased region" description="Pro residues" evidence="3">
    <location>
        <begin position="1165"/>
        <end position="1178"/>
    </location>
</feature>
<evidence type="ECO:0000256" key="3">
    <source>
        <dbReference type="SAM" id="MobiDB-lite"/>
    </source>
</evidence>
<comment type="caution">
    <text evidence="6">The sequence shown here is derived from an EMBL/GenBank/DDBJ whole genome shotgun (WGS) entry which is preliminary data.</text>
</comment>
<protein>
    <submittedName>
        <fullName evidence="6">Uncharacterized protein</fullName>
    </submittedName>
</protein>
<gene>
    <name evidence="6" type="ORF">G7Z17_g1100</name>
</gene>
<evidence type="ECO:0000313" key="6">
    <source>
        <dbReference type="EMBL" id="KAF7556864.1"/>
    </source>
</evidence>
<keyword evidence="7" id="KW-1185">Reference proteome</keyword>
<keyword evidence="2" id="KW-0040">ANK repeat</keyword>
<evidence type="ECO:0000259" key="5">
    <source>
        <dbReference type="Pfam" id="PF24883"/>
    </source>
</evidence>
<feature type="repeat" description="ANK" evidence="2">
    <location>
        <begin position="790"/>
        <end position="822"/>
    </location>
</feature>
<dbReference type="Pfam" id="PF12796">
    <property type="entry name" value="Ank_2"/>
    <property type="match status" value="1"/>
</dbReference>
<proteinExistence type="predicted"/>
<name>A0A9P5HQT3_9HYPO</name>
<dbReference type="Gene3D" id="1.25.40.20">
    <property type="entry name" value="Ankyrin repeat-containing domain"/>
    <property type="match status" value="2"/>
</dbReference>
<evidence type="ECO:0000259" key="4">
    <source>
        <dbReference type="Pfam" id="PF22939"/>
    </source>
</evidence>
<dbReference type="PANTHER" id="PTHR10039">
    <property type="entry name" value="AMELOGENIN"/>
    <property type="match status" value="1"/>
</dbReference>
<reference evidence="6" key="1">
    <citation type="submission" date="2020-03" db="EMBL/GenBank/DDBJ databases">
        <title>Draft Genome Sequence of Cylindrodendrum hubeiense.</title>
        <authorList>
            <person name="Buettner E."/>
            <person name="Kellner H."/>
        </authorList>
    </citation>
    <scope>NUCLEOTIDE SEQUENCE</scope>
    <source>
        <strain evidence="6">IHI 201604</strain>
    </source>
</reference>
<dbReference type="OrthoDB" id="7464126at2759"/>
<dbReference type="InterPro" id="IPR002110">
    <property type="entry name" value="Ankyrin_rpt"/>
</dbReference>
<evidence type="ECO:0000313" key="7">
    <source>
        <dbReference type="Proteomes" id="UP000722485"/>
    </source>
</evidence>
<dbReference type="Proteomes" id="UP000722485">
    <property type="component" value="Unassembled WGS sequence"/>
</dbReference>
<sequence length="1213" mass="135911">MEGTPDLWAQAFRALPPEAQSGFSNLASSQGPLLSRMETVNQLIQLTQKRGQECQAKFGSFRFGRHRVELGECIGNIINWLDKFKEVGDTVVQFDPVHAALPWAAFRFILQSAVIQRQEMETILEVLETISRLVHHGRVLEFVYTSATTCPQNEPLAQQSLNMLREKLVKLYGIIFKTLDHCYSKLNKRTIRRVATAIFKFKETEDLLHELETQESKGAPEMIHNALRGLQNRLEDEGSALDAPKCQRLLKVLIASYTSTTIIIDALDECEKDTRSVLMESLDILMRGNKLKVFISSRPDGDIRRYFRSRPLIEIKGTDNEDDISDFVQDKLSKDSRWNALSSSLQQEIMSRLHQGSQGMFQWAALQIQQLLRLALWNKTTIMDRLDNLPLDLTAAYNEIWSEVELFSIYERQLAERMLQWVLCAFKPLTTKQLANAISIDPFTDAADSASTSLELEEEEINDLCRNLLALDKGLGVWNFCHLSAREYFEEHHRNATQSHQFIGMACLKFFIAEPYLHWGRREFTRSFSFYKYVIIEGLNHVAKSDEAGCEGNDRLKDLLKRFFRSMNHGSKEYYSWVNATKQHSALNLTRGSEMSSPMLAICKFGIYYALADWWEDATVHLNTCSPYGDSLLSMAIFSGREPLWRFLISKKVDLEQGRRLPLGTAIEQDRWDLFNAMVDAGADVNAYCLFYRLSVLMLAVSKVRESPERYVRVLLERGANVELKTRSRRTAFEYAAKFSTEKVVRMLLEAGAELKNPTDILLEAADRGNLDLALACIQKGADINHDAYGVSTPLMLAATKGHTNVARCLLTAGAFINIAVKSAPGTALAAASIHPESGIFQLLLDGGADVNLTSSGSYGTMSALTWTIHLDTPVAFELLLDAGANVSLVLNHPHEPTALCTAILRHKLYCIASLLKAGADINQGNRRVTPLCIAVSDRETGLTELLLAMGADPSLLLPEGFGSALATAAFCGNLAQCRLLLRCGVDVNTPLGAFFPNVLVAAMAGRRALCRPSGVLAWPQLGREHLKVIRMFFNEGVEIPMPRYISLDTPSPDMCIPLLGVFRMEATRAFHCGEQYCQFAALSPSWLGIMWILGTSAEPQLPLRMLLQQCGFPRSLPSSVTIVTKFRSILQPKALIYSIIKIHGESSRAVCVWLTTYGTQRPMNLPPQQQPEIPPSPEEVEKPKDEGIGPSKKPPESVFSKYRLPSILRRLL</sequence>
<evidence type="ECO:0000256" key="1">
    <source>
        <dbReference type="ARBA" id="ARBA00022737"/>
    </source>
</evidence>
<dbReference type="AlphaFoldDB" id="A0A9P5HQT3"/>
<dbReference type="InterPro" id="IPR054471">
    <property type="entry name" value="GPIID_WHD"/>
</dbReference>
<feature type="domain" description="Nephrocystin 3-like N-terminal" evidence="5">
    <location>
        <begin position="202"/>
        <end position="298"/>
    </location>
</feature>
<dbReference type="Pfam" id="PF24883">
    <property type="entry name" value="NPHP3_N"/>
    <property type="match status" value="1"/>
</dbReference>
<feature type="repeat" description="ANK" evidence="2">
    <location>
        <begin position="728"/>
        <end position="760"/>
    </location>
</feature>